<dbReference type="Gene3D" id="3.50.90.10">
    <property type="entry name" value="YerB-like"/>
    <property type="match status" value="1"/>
</dbReference>
<evidence type="ECO:0000259" key="4">
    <source>
        <dbReference type="Pfam" id="PF17479"/>
    </source>
</evidence>
<organism evidence="5 6">
    <name type="scientific">Nocardioides thalensis</name>
    <dbReference type="NCBI Taxonomy" id="1914755"/>
    <lineage>
        <taxon>Bacteria</taxon>
        <taxon>Bacillati</taxon>
        <taxon>Actinomycetota</taxon>
        <taxon>Actinomycetes</taxon>
        <taxon>Propionibacteriales</taxon>
        <taxon>Nocardioidaceae</taxon>
        <taxon>Nocardioides</taxon>
    </lineage>
</organism>
<reference evidence="5 6" key="1">
    <citation type="submission" date="2020-07" db="EMBL/GenBank/DDBJ databases">
        <title>Sequencing the genomes of 1000 actinobacteria strains.</title>
        <authorList>
            <person name="Klenk H.-P."/>
        </authorList>
    </citation>
    <scope>NUCLEOTIDE SEQUENCE [LARGE SCALE GENOMIC DNA]</scope>
    <source>
        <strain evidence="5 6">DSM 103833</strain>
    </source>
</reference>
<feature type="signal peptide" evidence="2">
    <location>
        <begin position="1"/>
        <end position="27"/>
    </location>
</feature>
<evidence type="ECO:0000259" key="3">
    <source>
        <dbReference type="Pfam" id="PF11258"/>
    </source>
</evidence>
<evidence type="ECO:0000256" key="2">
    <source>
        <dbReference type="SAM" id="SignalP"/>
    </source>
</evidence>
<dbReference type="RefSeq" id="WP_179666960.1">
    <property type="nucleotide sequence ID" value="NZ_JACCFP010000001.1"/>
</dbReference>
<keyword evidence="2" id="KW-0732">Signal</keyword>
<feature type="domain" description="DUF3048" evidence="4">
    <location>
        <begin position="226"/>
        <end position="325"/>
    </location>
</feature>
<accession>A0A853C167</accession>
<evidence type="ECO:0008006" key="7">
    <source>
        <dbReference type="Google" id="ProtNLM"/>
    </source>
</evidence>
<keyword evidence="6" id="KW-1185">Reference proteome</keyword>
<dbReference type="Pfam" id="PF11258">
    <property type="entry name" value="DUF3048"/>
    <property type="match status" value="1"/>
</dbReference>
<dbReference type="PROSITE" id="PS51257">
    <property type="entry name" value="PROKAR_LIPOPROTEIN"/>
    <property type="match status" value="1"/>
</dbReference>
<dbReference type="InterPro" id="IPR035328">
    <property type="entry name" value="DUF3048_C"/>
</dbReference>
<dbReference type="InterPro" id="IPR023158">
    <property type="entry name" value="YerB-like_sf"/>
</dbReference>
<evidence type="ECO:0000313" key="5">
    <source>
        <dbReference type="EMBL" id="NYJ00358.1"/>
    </source>
</evidence>
<comment type="caution">
    <text evidence="5">The sequence shown here is derived from an EMBL/GenBank/DDBJ whole genome shotgun (WGS) entry which is preliminary data.</text>
</comment>
<feature type="domain" description="DUF3048" evidence="3">
    <location>
        <begin position="56"/>
        <end position="192"/>
    </location>
</feature>
<evidence type="ECO:0000256" key="1">
    <source>
        <dbReference type="SAM" id="MobiDB-lite"/>
    </source>
</evidence>
<protein>
    <recommendedName>
        <fullName evidence="7">DUF3048 domain-containing protein</fullName>
    </recommendedName>
</protein>
<name>A0A853C167_9ACTN</name>
<sequence>MRTTHRRSFRVTAGAFAGLTVLSLGLAACGGEEEPGADPQEAVDAPEAEEPATWPLTGLPADEGAEQDHPVLVVKMDNTEASAPQEGLGSADLVVEELVEGGITRLAAFYYSDIPGVVGPVRSVRASDIGIVSPADGTLVTSGGAQVTLGRLKEAGIPLVSEGSEGFRRDDTRSAPYNLFADLSAVAKAQAGEAARPDDYLPWGTAADLPKGKPATSLTADFGSHATNWTFENGTYVNQNTYAAEGEEFPADSVLVLRVDVGDAGYLDPAGNPVPETLFEGEGQAQLFHDGKVVEGTWTKDGLEDAISLSTRDGELTVPAGRVWIELVPVDAKNGSVTYQK</sequence>
<dbReference type="SUPFAM" id="SSF159774">
    <property type="entry name" value="YerB-like"/>
    <property type="match status" value="1"/>
</dbReference>
<proteinExistence type="predicted"/>
<gene>
    <name evidence="5" type="ORF">HNR19_001056</name>
</gene>
<dbReference type="Proteomes" id="UP000530424">
    <property type="component" value="Unassembled WGS sequence"/>
</dbReference>
<dbReference type="EMBL" id="JACCFP010000001">
    <property type="protein sequence ID" value="NYJ00358.1"/>
    <property type="molecule type" value="Genomic_DNA"/>
</dbReference>
<dbReference type="InterPro" id="IPR021416">
    <property type="entry name" value="DUF3048_N"/>
</dbReference>
<feature type="chain" id="PRO_5032375640" description="DUF3048 domain-containing protein" evidence="2">
    <location>
        <begin position="28"/>
        <end position="341"/>
    </location>
</feature>
<evidence type="ECO:0000313" key="6">
    <source>
        <dbReference type="Proteomes" id="UP000530424"/>
    </source>
</evidence>
<dbReference type="Pfam" id="PF17479">
    <property type="entry name" value="DUF3048_C"/>
    <property type="match status" value="1"/>
</dbReference>
<dbReference type="AlphaFoldDB" id="A0A853C167"/>
<feature type="region of interest" description="Disordered" evidence="1">
    <location>
        <begin position="30"/>
        <end position="64"/>
    </location>
</feature>